<feature type="compositionally biased region" description="Basic and acidic residues" evidence="1">
    <location>
        <begin position="619"/>
        <end position="628"/>
    </location>
</feature>
<feature type="domain" description="AAA+ ATPase" evidence="2">
    <location>
        <begin position="1045"/>
        <end position="1289"/>
    </location>
</feature>
<feature type="compositionally biased region" description="Basic residues" evidence="1">
    <location>
        <begin position="646"/>
        <end position="662"/>
    </location>
</feature>
<feature type="compositionally biased region" description="Low complexity" evidence="1">
    <location>
        <begin position="1011"/>
        <end position="1022"/>
    </location>
</feature>
<dbReference type="Gene3D" id="1.10.8.60">
    <property type="match status" value="1"/>
</dbReference>
<accession>A0AAN8JA01</accession>
<dbReference type="GO" id="GO:0005634">
    <property type="term" value="C:nucleus"/>
    <property type="evidence" value="ECO:0007669"/>
    <property type="project" value="TreeGrafter"/>
</dbReference>
<dbReference type="GO" id="GO:0003677">
    <property type="term" value="F:DNA binding"/>
    <property type="evidence" value="ECO:0007669"/>
    <property type="project" value="TreeGrafter"/>
</dbReference>
<name>A0AAN8JA01_PATCE</name>
<dbReference type="InterPro" id="IPR027417">
    <property type="entry name" value="P-loop_NTPase"/>
</dbReference>
<feature type="region of interest" description="Disordered" evidence="1">
    <location>
        <begin position="646"/>
        <end position="667"/>
    </location>
</feature>
<comment type="caution">
    <text evidence="3">The sequence shown here is derived from an EMBL/GenBank/DDBJ whole genome shotgun (WGS) entry which is preliminary data.</text>
</comment>
<evidence type="ECO:0000256" key="1">
    <source>
        <dbReference type="SAM" id="MobiDB-lite"/>
    </source>
</evidence>
<gene>
    <name evidence="3" type="ORF">SNE40_019759</name>
</gene>
<feature type="compositionally biased region" description="Basic residues" evidence="1">
    <location>
        <begin position="127"/>
        <end position="140"/>
    </location>
</feature>
<dbReference type="InterPro" id="IPR003959">
    <property type="entry name" value="ATPase_AAA_core"/>
</dbReference>
<keyword evidence="4" id="KW-1185">Reference proteome</keyword>
<dbReference type="Gene3D" id="3.40.50.300">
    <property type="entry name" value="P-loop containing nucleotide triphosphate hydrolases"/>
    <property type="match status" value="1"/>
</dbReference>
<evidence type="ECO:0000313" key="4">
    <source>
        <dbReference type="Proteomes" id="UP001347796"/>
    </source>
</evidence>
<dbReference type="GO" id="GO:0005524">
    <property type="term" value="F:ATP binding"/>
    <property type="evidence" value="ECO:0007669"/>
    <property type="project" value="InterPro"/>
</dbReference>
<dbReference type="Proteomes" id="UP001347796">
    <property type="component" value="Unassembled WGS sequence"/>
</dbReference>
<dbReference type="GO" id="GO:0061860">
    <property type="term" value="F:DNA clamp unloader activity"/>
    <property type="evidence" value="ECO:0007669"/>
    <property type="project" value="TreeGrafter"/>
</dbReference>
<feature type="compositionally biased region" description="Basic and acidic residues" evidence="1">
    <location>
        <begin position="438"/>
        <end position="453"/>
    </location>
</feature>
<dbReference type="GO" id="GO:0016887">
    <property type="term" value="F:ATP hydrolysis activity"/>
    <property type="evidence" value="ECO:0007669"/>
    <property type="project" value="InterPro"/>
</dbReference>
<feature type="region of interest" description="Disordered" evidence="1">
    <location>
        <begin position="899"/>
        <end position="943"/>
    </location>
</feature>
<evidence type="ECO:0000313" key="3">
    <source>
        <dbReference type="EMBL" id="KAK6171608.1"/>
    </source>
</evidence>
<feature type="compositionally biased region" description="Basic and acidic residues" evidence="1">
    <location>
        <begin position="907"/>
        <end position="920"/>
    </location>
</feature>
<feature type="compositionally biased region" description="Polar residues" evidence="1">
    <location>
        <begin position="424"/>
        <end position="435"/>
    </location>
</feature>
<organism evidence="3 4">
    <name type="scientific">Patella caerulea</name>
    <name type="common">Rayed Mediterranean limpet</name>
    <dbReference type="NCBI Taxonomy" id="87958"/>
    <lineage>
        <taxon>Eukaryota</taxon>
        <taxon>Metazoa</taxon>
        <taxon>Spiralia</taxon>
        <taxon>Lophotrochozoa</taxon>
        <taxon>Mollusca</taxon>
        <taxon>Gastropoda</taxon>
        <taxon>Patellogastropoda</taxon>
        <taxon>Patelloidea</taxon>
        <taxon>Patellidae</taxon>
        <taxon>Patella</taxon>
    </lineage>
</organism>
<dbReference type="Pfam" id="PF00004">
    <property type="entry name" value="AAA"/>
    <property type="match status" value="1"/>
</dbReference>
<proteinExistence type="predicted"/>
<dbReference type="InterPro" id="IPR003593">
    <property type="entry name" value="AAA+_ATPase"/>
</dbReference>
<feature type="compositionally biased region" description="Polar residues" evidence="1">
    <location>
        <begin position="53"/>
        <end position="67"/>
    </location>
</feature>
<dbReference type="EMBL" id="JAZGQO010000014">
    <property type="protein sequence ID" value="KAK6171608.1"/>
    <property type="molecule type" value="Genomic_DNA"/>
</dbReference>
<feature type="region of interest" description="Disordered" evidence="1">
    <location>
        <begin position="596"/>
        <end position="634"/>
    </location>
</feature>
<feature type="compositionally biased region" description="Basic and acidic residues" evidence="1">
    <location>
        <begin position="1182"/>
        <end position="1191"/>
    </location>
</feature>
<feature type="region of interest" description="Disordered" evidence="1">
    <location>
        <begin position="1097"/>
        <end position="1129"/>
    </location>
</feature>
<protein>
    <recommendedName>
        <fullName evidence="2">AAA+ ATPase domain-containing protein</fullName>
    </recommendedName>
</protein>
<evidence type="ECO:0000259" key="2">
    <source>
        <dbReference type="SMART" id="SM00382"/>
    </source>
</evidence>
<feature type="compositionally biased region" description="Basic residues" evidence="1">
    <location>
        <begin position="930"/>
        <end position="942"/>
    </location>
</feature>
<sequence length="1733" mass="197030">MAGVTVLRKIENMEKTQKNSDYVEELQSPQRSITDFFKSPPPKQLNLIKIFSSTPIDKNTNKSSTVHSEVDDFNIYAPDDDKIIKKKKKSNKVRNEKIPRNENKDTGNENDEGNTEVPSEDLNKSGICKRLKPKKKKSKKSKDLDEDFILHFDSIRVKSDTSTDDINSSKNENLTKMFQADDVQSDIAKNTPSITGKHKLNPQKSGDILPDENFSVTKIKRKRPLDGEISEKQNKRSKLSTKPSKCDLVEDVKKNTESISYEDYLKDLVNSKADDQQTTDNQLCAEKEEEEISLNPIPEDYPSITKYFGTKSKIQNSNSPQLETISRSPSPITITADIHPEPSSPPSKPTAGVYDLFTKKSKDSSKICNSYCEKPVLLSPNSSCISLDKDEIILISSEIQPSDDVEINKNSKMRNEKHAEMCSPKTSGKDNTNSDFAKFNDNESCKSESSTMKETEKLDSSVEIISSPKLVKSVSKEGKAFLTRGSQLVIPSKTAQATLSFTKCGLKMDKKNTIKEKETIIEEKEIVSTATLFVEKVKISNKKLKTKKNVEQVNEKPSFDDTTEDILSQRRSVRKKYKVTSLQFDDSKKTPIKIKIRCRRSIGNTSTEESEFTPRSKKTSSDKKDSAKKLSRKQLKAQELIVKAKLHKTKKKDKKVKSKTKKKEPNEEYFLNRRLSPRLATKPNIPLEEVIDLDEDVVAVQKVKTKKDKVLNNKHDIIKRVQSPLKTKSPRKGTSKLASIFSTKKNEVTEPEIVKKPEDPEKVRLRQAFLSSGIPDEIKKQTEVYPVAAVLPEFSPFPDISHVQQKTNSTAWNLPAVNLTLTNQFDFSSSVVSWKELGLQQLYKENITTPIFDIKSFSHHKWLPDESCKRLLKDLRKFDSIYQFQQMFETFKTKKLEELKSSNSDDNQEKSKSGDSRTEELIVVDEPTKAKKKNKLKRKKDKSKQEIIEDTKVLDSAPKMFPELMWTERYQPTHSSDIIGNTGNITRLKTWLLEWKHKTHKDARKMKKLLTKQSKTSKTSSQDDGWLKEDSDFYSDDSEDEEDTLCNTMLITGAHGIGKTATVYALAQELGYKVFEVNTSSSRNGKKILSRLQEATQSHQVGQVKDGVPPPVFTPTDNAASATKKDIPQNKLPAAFTNLFNKAKKSSDIDTKNDVDGKNKLRNKTTQENDKTESKKRKRKNKTDTEDDKLSKKQKKGAKNEEDDHFKKMSQLYHKDDSNQAGGLNLNSTSVILFDEADLVFEKDVGFLSAVQYFMNTTKIPIILTTTNKNLATLIQARLEVVQFEPPSLSLVVSHLQTICLVEGVRTDYKDLHNLVTYYKNDVRRCMLALQFWVESGGGIKQRQTIKTSLSTNNKLPSSNSNTVMGCEESDDDFVSISQHKKQAGRKQILDDKSNNGSSEDNLPVIHNLCIESVLGLSNKLQSNIEDHISTFLQGSVNSDSFVSTMYCCDVLGSLRFNLLINNIIHLLPLPKSCLVKHKTVVNKPVLKRKRILDSEDYDSEIFNSEITEIPHEQCHDNGKETDICELESKKEKRYISKCLRSFSSYYENISFMDTIETVLSIKDLDNKICSIPGNSQESCLSDLTTVYEHPHQWLKQQHSELLNDLETRCSKQLCGEIQDVYLSVQKKVHEDNFLDKLSLPVPKGVTSFSIQDKKSKSSLKIQDAQDNIWANLPLSTNRRHVHLDYVPYVRSMHQSECTKQIEKAKRRFHHHFDNIGFGLKKTTLAYLQQPLE</sequence>
<feature type="compositionally biased region" description="Basic and acidic residues" evidence="1">
    <location>
        <begin position="224"/>
        <end position="234"/>
    </location>
</feature>
<feature type="region of interest" description="Disordered" evidence="1">
    <location>
        <begin position="177"/>
        <end position="243"/>
    </location>
</feature>
<feature type="region of interest" description="Disordered" evidence="1">
    <location>
        <begin position="1147"/>
        <end position="1204"/>
    </location>
</feature>
<feature type="compositionally biased region" description="Basic and acidic residues" evidence="1">
    <location>
        <begin position="1147"/>
        <end position="1173"/>
    </location>
</feature>
<reference evidence="3 4" key="1">
    <citation type="submission" date="2024-01" db="EMBL/GenBank/DDBJ databases">
        <title>The genome of the rayed Mediterranean limpet Patella caerulea (Linnaeus, 1758).</title>
        <authorList>
            <person name="Anh-Thu Weber A."/>
            <person name="Halstead-Nussloch G."/>
        </authorList>
    </citation>
    <scope>NUCLEOTIDE SEQUENCE [LARGE SCALE GENOMIC DNA]</scope>
    <source>
        <strain evidence="3">AATW-2023a</strain>
        <tissue evidence="3">Whole specimen</tissue>
    </source>
</reference>
<feature type="region of interest" description="Disordered" evidence="1">
    <location>
        <begin position="84"/>
        <end position="143"/>
    </location>
</feature>
<dbReference type="SMART" id="SM00382">
    <property type="entry name" value="AAA"/>
    <property type="match status" value="1"/>
</dbReference>
<dbReference type="SUPFAM" id="SSF52540">
    <property type="entry name" value="P-loop containing nucleoside triphosphate hydrolases"/>
    <property type="match status" value="1"/>
</dbReference>
<feature type="region of interest" description="Disordered" evidence="1">
    <location>
        <begin position="413"/>
        <end position="453"/>
    </location>
</feature>
<dbReference type="PANTHER" id="PTHR23389:SF21">
    <property type="entry name" value="ATPASE FAMILY AAA DOMAIN-CONTAINING PROTEIN 5"/>
    <property type="match status" value="1"/>
</dbReference>
<feature type="region of interest" description="Disordered" evidence="1">
    <location>
        <begin position="1010"/>
        <end position="1039"/>
    </location>
</feature>
<dbReference type="PANTHER" id="PTHR23389">
    <property type="entry name" value="CHROMOSOME TRANSMISSION FIDELITY FACTOR 18"/>
    <property type="match status" value="1"/>
</dbReference>
<feature type="region of interest" description="Disordered" evidence="1">
    <location>
        <begin position="53"/>
        <end position="72"/>
    </location>
</feature>
<feature type="compositionally biased region" description="Basic and acidic residues" evidence="1">
    <location>
        <begin position="93"/>
        <end position="107"/>
    </location>
</feature>